<comment type="caution">
    <text evidence="1">The sequence shown here is derived from an EMBL/GenBank/DDBJ whole genome shotgun (WGS) entry which is preliminary data.</text>
</comment>
<organism evidence="1 2">
    <name type="scientific">Pistacia integerrima</name>
    <dbReference type="NCBI Taxonomy" id="434235"/>
    <lineage>
        <taxon>Eukaryota</taxon>
        <taxon>Viridiplantae</taxon>
        <taxon>Streptophyta</taxon>
        <taxon>Embryophyta</taxon>
        <taxon>Tracheophyta</taxon>
        <taxon>Spermatophyta</taxon>
        <taxon>Magnoliopsida</taxon>
        <taxon>eudicotyledons</taxon>
        <taxon>Gunneridae</taxon>
        <taxon>Pentapetalae</taxon>
        <taxon>rosids</taxon>
        <taxon>malvids</taxon>
        <taxon>Sapindales</taxon>
        <taxon>Anacardiaceae</taxon>
        <taxon>Pistacia</taxon>
    </lineage>
</organism>
<proteinExistence type="predicted"/>
<evidence type="ECO:0000313" key="2">
    <source>
        <dbReference type="Proteomes" id="UP001163603"/>
    </source>
</evidence>
<sequence length="61" mass="6798">MAFFASISSRVLQSSAALAYHNRTKISRPPQCRSFSPLPPVSFPSKRCISALLMSFCYRVS</sequence>
<name>A0ACC0YR29_9ROSI</name>
<dbReference type="EMBL" id="CM047740">
    <property type="protein sequence ID" value="KAJ0039948.1"/>
    <property type="molecule type" value="Genomic_DNA"/>
</dbReference>
<reference evidence="2" key="1">
    <citation type="journal article" date="2023" name="G3 (Bethesda)">
        <title>Genome assembly and association tests identify interacting loci associated with vigor, precocity, and sex in interspecific pistachio rootstocks.</title>
        <authorList>
            <person name="Palmer W."/>
            <person name="Jacygrad E."/>
            <person name="Sagayaradj S."/>
            <person name="Cavanaugh K."/>
            <person name="Han R."/>
            <person name="Bertier L."/>
            <person name="Beede B."/>
            <person name="Kafkas S."/>
            <person name="Golino D."/>
            <person name="Preece J."/>
            <person name="Michelmore R."/>
        </authorList>
    </citation>
    <scope>NUCLEOTIDE SEQUENCE [LARGE SCALE GENOMIC DNA]</scope>
</reference>
<dbReference type="Proteomes" id="UP001163603">
    <property type="component" value="Chromosome 5"/>
</dbReference>
<accession>A0ACC0YR29</accession>
<keyword evidence="2" id="KW-1185">Reference proteome</keyword>
<evidence type="ECO:0000313" key="1">
    <source>
        <dbReference type="EMBL" id="KAJ0039948.1"/>
    </source>
</evidence>
<protein>
    <submittedName>
        <fullName evidence="1">Uncharacterized protein</fullName>
    </submittedName>
</protein>
<gene>
    <name evidence="1" type="ORF">Pint_28536</name>
</gene>